<evidence type="ECO:0000256" key="2">
    <source>
        <dbReference type="ARBA" id="ARBA00022634"/>
    </source>
</evidence>
<evidence type="ECO:0000256" key="4">
    <source>
        <dbReference type="ARBA" id="ARBA00022741"/>
    </source>
</evidence>
<dbReference type="PANTHER" id="PTHR11441:SF0">
    <property type="entry name" value="THYMIDINE KINASE, CYTOSOLIC"/>
    <property type="match status" value="1"/>
</dbReference>
<keyword evidence="12" id="KW-1185">Reference proteome</keyword>
<reference evidence="11 12" key="1">
    <citation type="submission" date="2018-04" db="EMBL/GenBank/DDBJ databases">
        <title>The genome of golden apple snail Pomacea canaliculata provides insight into stress tolerance and invasive adaptation.</title>
        <authorList>
            <person name="Liu C."/>
            <person name="Liu B."/>
            <person name="Ren Y."/>
            <person name="Zhang Y."/>
            <person name="Wang H."/>
            <person name="Li S."/>
            <person name="Jiang F."/>
            <person name="Yin L."/>
            <person name="Zhang G."/>
            <person name="Qian W."/>
            <person name="Fan W."/>
        </authorList>
    </citation>
    <scope>NUCLEOTIDE SEQUENCE [LARGE SCALE GENOMIC DNA]</scope>
    <source>
        <strain evidence="11">SZHN2017</strain>
        <tissue evidence="11">Muscle</tissue>
    </source>
</reference>
<dbReference type="GO" id="GO:0005524">
    <property type="term" value="F:ATP binding"/>
    <property type="evidence" value="ECO:0007669"/>
    <property type="project" value="UniProtKB-KW"/>
</dbReference>
<comment type="catalytic activity">
    <reaction evidence="8">
        <text>thymidine + ATP = dTMP + ADP + H(+)</text>
        <dbReference type="Rhea" id="RHEA:19129"/>
        <dbReference type="ChEBI" id="CHEBI:15378"/>
        <dbReference type="ChEBI" id="CHEBI:17748"/>
        <dbReference type="ChEBI" id="CHEBI:30616"/>
        <dbReference type="ChEBI" id="CHEBI:63528"/>
        <dbReference type="ChEBI" id="CHEBI:456216"/>
        <dbReference type="EC" id="2.7.1.21"/>
    </reaction>
    <physiologicalReaction direction="left-to-right" evidence="8">
        <dbReference type="Rhea" id="RHEA:19130"/>
    </physiologicalReaction>
</comment>
<gene>
    <name evidence="11" type="ORF">C0Q70_01285</name>
</gene>
<protein>
    <recommendedName>
        <fullName evidence="9">Thymidine kinase</fullName>
        <ecNumber evidence="9">2.7.1.21</ecNumber>
    </recommendedName>
</protein>
<comment type="similarity">
    <text evidence="1 10">Belongs to the thymidine kinase family.</text>
</comment>
<sequence>MSENTYNCKFDQRSDCNVKGQSGHIELIIGPMFSGKTTELIRRLKRYRVAQYGCLIVKYAGDTRYTDNGVATHDRQTLPAISTKTLAPIFSDALTYDVIGIDEGQFAFGDILNLVPVAENVTKLSAICAICYQSAAFTRRKTKENEVEVIGGGDKYVAVCRTCFAAPIPGSPDRLPLRDFNTPVDSKKLVGKKTRRRISEGTWMSSLA</sequence>
<dbReference type="GO" id="GO:0046104">
    <property type="term" value="P:thymidine metabolic process"/>
    <property type="evidence" value="ECO:0007669"/>
    <property type="project" value="TreeGrafter"/>
</dbReference>
<dbReference type="GO" id="GO:0004797">
    <property type="term" value="F:thymidine kinase activity"/>
    <property type="evidence" value="ECO:0007669"/>
    <property type="project" value="UniProtKB-EC"/>
</dbReference>
<evidence type="ECO:0000256" key="7">
    <source>
        <dbReference type="ARBA" id="ARBA00046642"/>
    </source>
</evidence>
<keyword evidence="4 9" id="KW-0547">Nucleotide-binding</keyword>
<dbReference type="InterPro" id="IPR027417">
    <property type="entry name" value="P-loop_NTPase"/>
</dbReference>
<evidence type="ECO:0000256" key="5">
    <source>
        <dbReference type="ARBA" id="ARBA00022777"/>
    </source>
</evidence>
<dbReference type="Proteomes" id="UP000245119">
    <property type="component" value="Linkage Group LG1"/>
</dbReference>
<dbReference type="InterPro" id="IPR001267">
    <property type="entry name" value="Thymidine_kinase"/>
</dbReference>
<dbReference type="AlphaFoldDB" id="A0A2T7PZ06"/>
<evidence type="ECO:0000313" key="11">
    <source>
        <dbReference type="EMBL" id="PVD38666.1"/>
    </source>
</evidence>
<keyword evidence="5 9" id="KW-0418">Kinase</keyword>
<evidence type="ECO:0000256" key="10">
    <source>
        <dbReference type="RuleBase" id="RU004165"/>
    </source>
</evidence>
<organism evidence="11 12">
    <name type="scientific">Pomacea canaliculata</name>
    <name type="common">Golden apple snail</name>
    <dbReference type="NCBI Taxonomy" id="400727"/>
    <lineage>
        <taxon>Eukaryota</taxon>
        <taxon>Metazoa</taxon>
        <taxon>Spiralia</taxon>
        <taxon>Lophotrochozoa</taxon>
        <taxon>Mollusca</taxon>
        <taxon>Gastropoda</taxon>
        <taxon>Caenogastropoda</taxon>
        <taxon>Architaenioglossa</taxon>
        <taxon>Ampullarioidea</taxon>
        <taxon>Ampullariidae</taxon>
        <taxon>Pomacea</taxon>
    </lineage>
</organism>
<evidence type="ECO:0000256" key="9">
    <source>
        <dbReference type="RuleBase" id="RU000544"/>
    </source>
</evidence>
<dbReference type="SUPFAM" id="SSF57716">
    <property type="entry name" value="Glucocorticoid receptor-like (DNA-binding domain)"/>
    <property type="match status" value="1"/>
</dbReference>
<comment type="caution">
    <text evidence="11">The sequence shown here is derived from an EMBL/GenBank/DDBJ whole genome shotgun (WGS) entry which is preliminary data.</text>
</comment>
<dbReference type="GO" id="GO:0071897">
    <property type="term" value="P:DNA biosynthetic process"/>
    <property type="evidence" value="ECO:0007669"/>
    <property type="project" value="UniProtKB-KW"/>
</dbReference>
<dbReference type="OrthoDB" id="439028at2759"/>
<evidence type="ECO:0000256" key="1">
    <source>
        <dbReference type="ARBA" id="ARBA00007587"/>
    </source>
</evidence>
<evidence type="ECO:0000313" key="12">
    <source>
        <dbReference type="Proteomes" id="UP000245119"/>
    </source>
</evidence>
<dbReference type="PROSITE" id="PS00603">
    <property type="entry name" value="TK_CELLULAR_TYPE"/>
    <property type="match status" value="1"/>
</dbReference>
<dbReference type="PANTHER" id="PTHR11441">
    <property type="entry name" value="THYMIDINE KINASE"/>
    <property type="match status" value="1"/>
</dbReference>
<accession>A0A2T7PZ06</accession>
<evidence type="ECO:0000256" key="6">
    <source>
        <dbReference type="ARBA" id="ARBA00022840"/>
    </source>
</evidence>
<dbReference type="EC" id="2.7.1.21" evidence="9"/>
<dbReference type="Gene3D" id="3.40.50.300">
    <property type="entry name" value="P-loop containing nucleotide triphosphate hydrolases"/>
    <property type="match status" value="1"/>
</dbReference>
<evidence type="ECO:0000256" key="3">
    <source>
        <dbReference type="ARBA" id="ARBA00022679"/>
    </source>
</evidence>
<dbReference type="SUPFAM" id="SSF52540">
    <property type="entry name" value="P-loop containing nucleoside triphosphate hydrolases"/>
    <property type="match status" value="1"/>
</dbReference>
<evidence type="ECO:0000256" key="8">
    <source>
        <dbReference type="ARBA" id="ARBA00048113"/>
    </source>
</evidence>
<keyword evidence="3 9" id="KW-0808">Transferase</keyword>
<keyword evidence="2 9" id="KW-0237">DNA synthesis</keyword>
<dbReference type="InterPro" id="IPR020633">
    <property type="entry name" value="Thymidine_kinase_CS"/>
</dbReference>
<dbReference type="Pfam" id="PF00265">
    <property type="entry name" value="TK"/>
    <property type="match status" value="2"/>
</dbReference>
<proteinExistence type="inferred from homology"/>
<comment type="subunit">
    <text evidence="7">Homotetramer. Tetramerization from dimerization is induced by ATP and increases catalytic efficiency due to a high affinity for thymidine. Tetramerization is inhibited by phosphorylation at Ser-13. Interacts (via the KEN box) with FZR1.</text>
</comment>
<name>A0A2T7PZ06_POMCA</name>
<dbReference type="STRING" id="400727.A0A2T7PZ06"/>
<dbReference type="EMBL" id="PZQS01000001">
    <property type="protein sequence ID" value="PVD38666.1"/>
    <property type="molecule type" value="Genomic_DNA"/>
</dbReference>
<keyword evidence="6 9" id="KW-0067">ATP-binding</keyword>